<dbReference type="SUPFAM" id="SSF52540">
    <property type="entry name" value="P-loop containing nucleoside triphosphate hydrolases"/>
    <property type="match status" value="1"/>
</dbReference>
<reference evidence="7 8" key="1">
    <citation type="journal article" date="2024" name="G3 (Bethesda)">
        <title>Genome assembly of Hibiscus sabdariffa L. provides insights into metabolisms of medicinal natural products.</title>
        <authorList>
            <person name="Kim T."/>
        </authorList>
    </citation>
    <scope>NUCLEOTIDE SEQUENCE [LARGE SCALE GENOMIC DNA]</scope>
    <source>
        <strain evidence="7">TK-2024</strain>
        <tissue evidence="7">Old leaves</tissue>
    </source>
</reference>
<comment type="caution">
    <text evidence="5">Lacks conserved residue(s) required for the propagation of feature annotation.</text>
</comment>
<keyword evidence="8" id="KW-1185">Reference proteome</keyword>
<dbReference type="SMART" id="SM00129">
    <property type="entry name" value="KISc"/>
    <property type="match status" value="1"/>
</dbReference>
<keyword evidence="4" id="KW-0206">Cytoskeleton</keyword>
<dbReference type="Pfam" id="PF00225">
    <property type="entry name" value="Kinesin"/>
    <property type="match status" value="1"/>
</dbReference>
<evidence type="ECO:0000256" key="2">
    <source>
        <dbReference type="ARBA" id="ARBA00022490"/>
    </source>
</evidence>
<keyword evidence="2" id="KW-0963">Cytoplasm</keyword>
<evidence type="ECO:0000256" key="1">
    <source>
        <dbReference type="ARBA" id="ARBA00004245"/>
    </source>
</evidence>
<organism evidence="7 8">
    <name type="scientific">Hibiscus sabdariffa</name>
    <name type="common">roselle</name>
    <dbReference type="NCBI Taxonomy" id="183260"/>
    <lineage>
        <taxon>Eukaryota</taxon>
        <taxon>Viridiplantae</taxon>
        <taxon>Streptophyta</taxon>
        <taxon>Embryophyta</taxon>
        <taxon>Tracheophyta</taxon>
        <taxon>Spermatophyta</taxon>
        <taxon>Magnoliopsida</taxon>
        <taxon>eudicotyledons</taxon>
        <taxon>Gunneridae</taxon>
        <taxon>Pentapetalae</taxon>
        <taxon>rosids</taxon>
        <taxon>malvids</taxon>
        <taxon>Malvales</taxon>
        <taxon>Malvaceae</taxon>
        <taxon>Malvoideae</taxon>
        <taxon>Hibiscus</taxon>
    </lineage>
</organism>
<comment type="subcellular location">
    <subcellularLocation>
        <location evidence="1">Cytoplasm</location>
        <location evidence="1">Cytoskeleton</location>
    </subcellularLocation>
</comment>
<evidence type="ECO:0000259" key="6">
    <source>
        <dbReference type="PROSITE" id="PS50067"/>
    </source>
</evidence>
<comment type="similarity">
    <text evidence="5">Belongs to the TRAFAC class myosin-kinesin ATPase superfamily. Kinesin family.</text>
</comment>
<dbReference type="Proteomes" id="UP001396334">
    <property type="component" value="Unassembled WGS sequence"/>
</dbReference>
<dbReference type="PANTHER" id="PTHR47970:SF32">
    <property type="entry name" value="KINESIN-LIKE PROTEIN KIN-5B"/>
    <property type="match status" value="1"/>
</dbReference>
<protein>
    <recommendedName>
        <fullName evidence="6">Kinesin motor domain-containing protein</fullName>
    </recommendedName>
</protein>
<evidence type="ECO:0000256" key="3">
    <source>
        <dbReference type="ARBA" id="ARBA00023175"/>
    </source>
</evidence>
<dbReference type="PROSITE" id="PS50067">
    <property type="entry name" value="KINESIN_MOTOR_2"/>
    <property type="match status" value="1"/>
</dbReference>
<name>A0ABR2S0D3_9ROSI</name>
<gene>
    <name evidence="7" type="ORF">V6N11_033738</name>
</gene>
<accession>A0ABR2S0D3</accession>
<evidence type="ECO:0000313" key="8">
    <source>
        <dbReference type="Proteomes" id="UP001396334"/>
    </source>
</evidence>
<dbReference type="EMBL" id="JBBPBN010000018">
    <property type="protein sequence ID" value="KAK9018691.1"/>
    <property type="molecule type" value="Genomic_DNA"/>
</dbReference>
<evidence type="ECO:0000256" key="5">
    <source>
        <dbReference type="PROSITE-ProRule" id="PRU00283"/>
    </source>
</evidence>
<dbReference type="PANTHER" id="PTHR47970">
    <property type="entry name" value="KINESIN-LIKE PROTEIN KIF11"/>
    <property type="match status" value="1"/>
</dbReference>
<dbReference type="InterPro" id="IPR001752">
    <property type="entry name" value="Kinesin_motor_dom"/>
</dbReference>
<comment type="caution">
    <text evidence="7">The sequence shown here is derived from an EMBL/GenBank/DDBJ whole genome shotgun (WGS) entry which is preliminary data.</text>
</comment>
<dbReference type="InterPro" id="IPR027417">
    <property type="entry name" value="P-loop_NTPase"/>
</dbReference>
<feature type="domain" description="Kinesin motor" evidence="6">
    <location>
        <begin position="1"/>
        <end position="89"/>
    </location>
</feature>
<evidence type="ECO:0000313" key="7">
    <source>
        <dbReference type="EMBL" id="KAK9018691.1"/>
    </source>
</evidence>
<evidence type="ECO:0000256" key="4">
    <source>
        <dbReference type="ARBA" id="ARBA00023212"/>
    </source>
</evidence>
<proteinExistence type="inferred from homology"/>
<dbReference type="InterPro" id="IPR047149">
    <property type="entry name" value="KIF11-like"/>
</dbReference>
<keyword evidence="3" id="KW-0505">Motor protein</keyword>
<dbReference type="InterPro" id="IPR036961">
    <property type="entry name" value="Kinesin_motor_dom_sf"/>
</dbReference>
<dbReference type="Gene3D" id="3.40.850.10">
    <property type="entry name" value="Kinesin motor domain"/>
    <property type="match status" value="1"/>
</dbReference>
<sequence length="128" mass="14421">MSLKGLLPSGRAKEAGEINKSLLTLCRIISALVDHSTQIPYRDSKLTRLLRDFLGGKTKTCIIATISPSAHFLEETLSTLDYAYHAKNIKNRPKANQKMSKAVLLKDLYLEIERMKEGLESTYNLRVL</sequence>